<dbReference type="InterPro" id="IPR029045">
    <property type="entry name" value="ClpP/crotonase-like_dom_sf"/>
</dbReference>
<feature type="region of interest" description="Disordered" evidence="1">
    <location>
        <begin position="1029"/>
        <end position="1060"/>
    </location>
</feature>
<protein>
    <recommendedName>
        <fullName evidence="3">Tail specific protease domain-containing protein</fullName>
    </recommendedName>
</protein>
<organism evidence="4 5">
    <name type="scientific">Polyrhizophydium stewartii</name>
    <dbReference type="NCBI Taxonomy" id="2732419"/>
    <lineage>
        <taxon>Eukaryota</taxon>
        <taxon>Fungi</taxon>
        <taxon>Fungi incertae sedis</taxon>
        <taxon>Chytridiomycota</taxon>
        <taxon>Chytridiomycota incertae sedis</taxon>
        <taxon>Chytridiomycetes</taxon>
        <taxon>Rhizophydiales</taxon>
        <taxon>Rhizophydiales incertae sedis</taxon>
        <taxon>Polyrhizophydium</taxon>
    </lineage>
</organism>
<comment type="caution">
    <text evidence="4">The sequence shown here is derived from an EMBL/GenBank/DDBJ whole genome shotgun (WGS) entry which is preliminary data.</text>
</comment>
<name>A0ABR4N4I2_9FUNG</name>
<feature type="compositionally biased region" description="Low complexity" evidence="1">
    <location>
        <begin position="301"/>
        <end position="315"/>
    </location>
</feature>
<evidence type="ECO:0000313" key="4">
    <source>
        <dbReference type="EMBL" id="KAL2914451.1"/>
    </source>
</evidence>
<dbReference type="Proteomes" id="UP001527925">
    <property type="component" value="Unassembled WGS sequence"/>
</dbReference>
<dbReference type="InterPro" id="IPR005151">
    <property type="entry name" value="Tail-specific_protease"/>
</dbReference>
<keyword evidence="2" id="KW-0732">Signal</keyword>
<dbReference type="SMART" id="SM00245">
    <property type="entry name" value="TSPc"/>
    <property type="match status" value="1"/>
</dbReference>
<evidence type="ECO:0000256" key="2">
    <source>
        <dbReference type="SAM" id="SignalP"/>
    </source>
</evidence>
<dbReference type="PANTHER" id="PTHR32060:SF22">
    <property type="entry name" value="CARBOXYL-TERMINAL-PROCESSING PEPTIDASE 3, CHLOROPLASTIC"/>
    <property type="match status" value="1"/>
</dbReference>
<reference evidence="4 5" key="1">
    <citation type="submission" date="2023-09" db="EMBL/GenBank/DDBJ databases">
        <title>Pangenome analysis of Batrachochytrium dendrobatidis and related Chytrids.</title>
        <authorList>
            <person name="Yacoub M.N."/>
            <person name="Stajich J.E."/>
            <person name="James T.Y."/>
        </authorList>
    </citation>
    <scope>NUCLEOTIDE SEQUENCE [LARGE SCALE GENOMIC DNA]</scope>
    <source>
        <strain evidence="4 5">JEL0888</strain>
    </source>
</reference>
<proteinExistence type="predicted"/>
<dbReference type="PANTHER" id="PTHR32060">
    <property type="entry name" value="TAIL-SPECIFIC PROTEASE"/>
    <property type="match status" value="1"/>
</dbReference>
<feature type="chain" id="PRO_5046972669" description="Tail specific protease domain-containing protein" evidence="2">
    <location>
        <begin position="23"/>
        <end position="1234"/>
    </location>
</feature>
<feature type="compositionally biased region" description="Basic and acidic residues" evidence="1">
    <location>
        <begin position="316"/>
        <end position="327"/>
    </location>
</feature>
<sequence>MRIAGAALVAAAAAAAAGAVAASPFNSLKDDRASGRLVFVPMTAAEKRLLVEQTQRVLDVWVHRDEKRSFYGAVADPVPAVRALAARVPSVTDAELQLGIARAFTAARDLHTTFRVSGPYGCFTATTGVWFDMVEADNRGGKDKDKDKETKPSAAVPRSKVIVMRKTLTDPVIDFLGRSEFDKIEPADELVAIDGLSFEEWFKRNQFVLGGGAGEAGGRRRAMDWLTLADGSLGKLPDGDSVRFSLRKANGTRYEATLQYASLREPFCWQLSSGLYAAVTNTTLPGPPDEQGGDGSGNGSDSGSNNGSGDVSGDDGTPRDDGTHGDGSKNGFAPSRATGKPLRPKIPRVPLALLEDRTAYARKLLDPPGLSSVAGESSPLQNQVEAAKAAAAAARRRAGLKAGGGKSEPDTRTLELHGTYALSIAYGIWDPAGKNLGVLVVKSFQPQDPNTGNVIPDIAVSVVRSVLGNELSNTSAVVIDVRDNPGGAIDFAEKLPQLFVSRSGGSSKRGFEPPGWRFRRNNVTANVFVRGQPATDEWRRAYEQAPAGSAYTNLAHFTTVAQANRIGQAYVRPVGVLTNGRCYSACDMFAANMQDVGAATIFGEDASTGAGGANVLAQTQLVAIDGSDFALLPQAAALSPNGVNTYGASVTVAARQVVRSGRYAGRLVEDAGVKSDVVVRARASDVVGDTVTFTQLDRIADALRAIGARTGQNELHFVAEPLTIEGTASGFEVVAQTAGMDAVRVEAEGSGAALCARRGINVGGGRRSTSRLACAALQTGLGSREVEVVGTRGGREMVRARRVVRTVPAAGGEIRLKTGEAAVKVVGNGASSAAARSVGIYNGIGVSAADGWALQRDGTFAVGASGTYAAGVDSEVEAFVLAPAAGANVTVTVDATYETAAGMDFVYVSARFADGSEQQLVSTTTPTGFEVPGATGAGRVAAAFTVAARTQRLSVSVRLPSPLHFHQLPRGPRLRVDSVGPGRPDADPAAAAAAARDPAGTLGLPSVAASSSLLGSATVGPRLRRSASHLRRMSEGAGPSLSPTSAFGLPPAGDDPSETHRRGRFTVIREQSSHWRPIQRRAASRFQVVDAAPAGDSTPGSPATLSLPALSPSTPSPAPSLLHFGSSAPASPSPLGAALRAPPPPHHALALLHAAMPPALSPATASAPASASLSPISLAPAFGSTPPASDYARPGALMLTSSLGPSDSPSSSRFMPIHQMQSAVVRGRFRVDST</sequence>
<feature type="domain" description="Tail specific protease" evidence="3">
    <location>
        <begin position="411"/>
        <end position="680"/>
    </location>
</feature>
<evidence type="ECO:0000313" key="5">
    <source>
        <dbReference type="Proteomes" id="UP001527925"/>
    </source>
</evidence>
<evidence type="ECO:0000259" key="3">
    <source>
        <dbReference type="SMART" id="SM00245"/>
    </source>
</evidence>
<feature type="region of interest" description="Disordered" evidence="1">
    <location>
        <begin position="280"/>
        <end position="344"/>
    </location>
</feature>
<dbReference type="SUPFAM" id="SSF52096">
    <property type="entry name" value="ClpP/crotonase"/>
    <property type="match status" value="1"/>
</dbReference>
<feature type="region of interest" description="Disordered" evidence="1">
    <location>
        <begin position="1092"/>
        <end position="1141"/>
    </location>
</feature>
<keyword evidence="5" id="KW-1185">Reference proteome</keyword>
<accession>A0ABR4N4I2</accession>
<feature type="compositionally biased region" description="Low complexity" evidence="1">
    <location>
        <begin position="1101"/>
        <end position="1140"/>
    </location>
</feature>
<gene>
    <name evidence="4" type="ORF">HK105_206018</name>
</gene>
<dbReference type="Pfam" id="PF03572">
    <property type="entry name" value="Peptidase_S41"/>
    <property type="match status" value="1"/>
</dbReference>
<feature type="compositionally biased region" description="Low complexity" evidence="1">
    <location>
        <begin position="980"/>
        <end position="994"/>
    </location>
</feature>
<evidence type="ECO:0000256" key="1">
    <source>
        <dbReference type="SAM" id="MobiDB-lite"/>
    </source>
</evidence>
<dbReference type="Gene3D" id="3.90.226.10">
    <property type="entry name" value="2-enoyl-CoA Hydratase, Chain A, domain 1"/>
    <property type="match status" value="1"/>
</dbReference>
<feature type="signal peptide" evidence="2">
    <location>
        <begin position="1"/>
        <end position="22"/>
    </location>
</feature>
<feature type="region of interest" description="Disordered" evidence="1">
    <location>
        <begin position="964"/>
        <end position="994"/>
    </location>
</feature>
<dbReference type="EMBL" id="JADGIZ020000033">
    <property type="protein sequence ID" value="KAL2914451.1"/>
    <property type="molecule type" value="Genomic_DNA"/>
</dbReference>